<gene>
    <name evidence="3" type="ORF">DFJ67_7676</name>
</gene>
<dbReference type="PANTHER" id="PTHR21666:SF285">
    <property type="entry name" value="M23 FAMILY METALLOPEPTIDASE"/>
    <property type="match status" value="1"/>
</dbReference>
<name>A0A3E0A5H1_9ACTN</name>
<organism evidence="3 4">
    <name type="scientific">Asanoa ferruginea</name>
    <dbReference type="NCBI Taxonomy" id="53367"/>
    <lineage>
        <taxon>Bacteria</taxon>
        <taxon>Bacillati</taxon>
        <taxon>Actinomycetota</taxon>
        <taxon>Actinomycetes</taxon>
        <taxon>Micromonosporales</taxon>
        <taxon>Micromonosporaceae</taxon>
        <taxon>Asanoa</taxon>
    </lineage>
</organism>
<dbReference type="InterPro" id="IPR011055">
    <property type="entry name" value="Dup_hybrid_motif"/>
</dbReference>
<dbReference type="Gene3D" id="2.70.70.10">
    <property type="entry name" value="Glucose Permease (Domain IIA)"/>
    <property type="match status" value="1"/>
</dbReference>
<reference evidence="3 4" key="1">
    <citation type="submission" date="2018-08" db="EMBL/GenBank/DDBJ databases">
        <title>Sequencing the genomes of 1000 actinobacteria strains.</title>
        <authorList>
            <person name="Klenk H.-P."/>
        </authorList>
    </citation>
    <scope>NUCLEOTIDE SEQUENCE [LARGE SCALE GENOMIC DNA]</scope>
    <source>
        <strain evidence="3 4">DSM 44099</strain>
    </source>
</reference>
<protein>
    <submittedName>
        <fullName evidence="3">Peptidase M23-like protein</fullName>
    </submittedName>
</protein>
<feature type="compositionally biased region" description="Basic and acidic residues" evidence="1">
    <location>
        <begin position="1"/>
        <end position="12"/>
    </location>
</feature>
<proteinExistence type="predicted"/>
<dbReference type="EMBL" id="QUMQ01000001">
    <property type="protein sequence ID" value="REG01591.1"/>
    <property type="molecule type" value="Genomic_DNA"/>
</dbReference>
<dbReference type="InterPro" id="IPR050570">
    <property type="entry name" value="Cell_wall_metabolism_enzyme"/>
</dbReference>
<dbReference type="Proteomes" id="UP000256913">
    <property type="component" value="Unassembled WGS sequence"/>
</dbReference>
<dbReference type="AlphaFoldDB" id="A0A3E0A5H1"/>
<dbReference type="GO" id="GO:0004222">
    <property type="term" value="F:metalloendopeptidase activity"/>
    <property type="evidence" value="ECO:0007669"/>
    <property type="project" value="TreeGrafter"/>
</dbReference>
<dbReference type="PANTHER" id="PTHR21666">
    <property type="entry name" value="PEPTIDASE-RELATED"/>
    <property type="match status" value="1"/>
</dbReference>
<evidence type="ECO:0000256" key="1">
    <source>
        <dbReference type="SAM" id="MobiDB-lite"/>
    </source>
</evidence>
<feature type="domain" description="M23ase beta-sheet core" evidence="2">
    <location>
        <begin position="329"/>
        <end position="418"/>
    </location>
</feature>
<accession>A0A3E0A5H1</accession>
<dbReference type="InterPro" id="IPR016047">
    <property type="entry name" value="M23ase_b-sheet_dom"/>
</dbReference>
<sequence length="445" mass="47375">MVPEPEFRERLTRPLPEPEFDERLNPVPPEPQFNERLNPVPPEPQFNERLNPVPPEPQFNERPGRVPPEPQFNERPGRVPPEPEFGELLTRLLLGGPAADCPLLAPALREPAAAGRIDAVTRLGEPLSLVAQGAGRVEVTVGGTRYGVFYSRNADGLADRVEIYPLVPVRSAPRLLRGPVFRGVLLAVPVYLAVVIALSPSTLARAAWTVAGLAFLRGQWTNHRWDLTGVRLRPWWAGLSAAALAAGWLGTGTASFGHLDLLVAAVIVAAALPATLAGRAPDIPPLSVAHPLGPGHGGYVLQGGASRWLNHHHVHPQQRWAVDLLPVSGTLWRNSGRAPVVAPVSGTVVRAVDGYPDGPAVAPPYGNHVVIGGATRLFLCHLAEGSVAVQEGQTVSAGEVVGLVGNSGRSTEPHLHLHAVGPDGAAVPLLIEGSVPWRGRLLVHR</sequence>
<dbReference type="Pfam" id="PF01551">
    <property type="entry name" value="Peptidase_M23"/>
    <property type="match status" value="1"/>
</dbReference>
<keyword evidence="4" id="KW-1185">Reference proteome</keyword>
<comment type="caution">
    <text evidence="3">The sequence shown here is derived from an EMBL/GenBank/DDBJ whole genome shotgun (WGS) entry which is preliminary data.</text>
</comment>
<evidence type="ECO:0000313" key="3">
    <source>
        <dbReference type="EMBL" id="REG01591.1"/>
    </source>
</evidence>
<evidence type="ECO:0000313" key="4">
    <source>
        <dbReference type="Proteomes" id="UP000256913"/>
    </source>
</evidence>
<evidence type="ECO:0000259" key="2">
    <source>
        <dbReference type="Pfam" id="PF01551"/>
    </source>
</evidence>
<feature type="region of interest" description="Disordered" evidence="1">
    <location>
        <begin position="1"/>
        <end position="84"/>
    </location>
</feature>
<dbReference type="SUPFAM" id="SSF51261">
    <property type="entry name" value="Duplicated hybrid motif"/>
    <property type="match status" value="1"/>
</dbReference>
<dbReference type="CDD" id="cd12797">
    <property type="entry name" value="M23_peptidase"/>
    <property type="match status" value="1"/>
</dbReference>